<feature type="region of interest" description="Disordered" evidence="1">
    <location>
        <begin position="519"/>
        <end position="550"/>
    </location>
</feature>
<feature type="domain" description="Duffy-binding-like" evidence="6">
    <location>
        <begin position="332"/>
        <end position="479"/>
    </location>
</feature>
<accession>A0A024WHL6</accession>
<feature type="domain" description="Duffy-antigen binding" evidence="3">
    <location>
        <begin position="1000"/>
        <end position="1263"/>
    </location>
</feature>
<reference evidence="7 8" key="2">
    <citation type="submission" date="2013-02" db="EMBL/GenBank/DDBJ databases">
        <title>The Genome Sequence of Plasmodium falciparum MaliPS096_E11.</title>
        <authorList>
            <consortium name="The Broad Institute Genome Sequencing Platform"/>
            <consortium name="The Broad Institute Genome Sequencing Center for Infectious Disease"/>
            <person name="Neafsey D."/>
            <person name="Cheeseman I."/>
            <person name="Volkman S."/>
            <person name="Adams J."/>
            <person name="Walker B."/>
            <person name="Young S.K."/>
            <person name="Zeng Q."/>
            <person name="Gargeya S."/>
            <person name="Fitzgerald M."/>
            <person name="Haas B."/>
            <person name="Abouelleil A."/>
            <person name="Alvarado L."/>
            <person name="Arachchi H.M."/>
            <person name="Berlin A.M."/>
            <person name="Chapman S.B."/>
            <person name="Dewar J."/>
            <person name="Goldberg J."/>
            <person name="Griggs A."/>
            <person name="Gujja S."/>
            <person name="Hansen M."/>
            <person name="Howarth C."/>
            <person name="Imamovic A."/>
            <person name="Larimer J."/>
            <person name="McCowan C."/>
            <person name="Murphy C."/>
            <person name="Neiman D."/>
            <person name="Pearson M."/>
            <person name="Priest M."/>
            <person name="Roberts A."/>
            <person name="Saif S."/>
            <person name="Shea T."/>
            <person name="Sisk P."/>
            <person name="Sykes S."/>
            <person name="Wortman J."/>
            <person name="Nusbaum C."/>
            <person name="Birren B."/>
        </authorList>
    </citation>
    <scope>NUCLEOTIDE SEQUENCE [LARGE SCALE GENOMIC DNA]</scope>
    <source>
        <strain evidence="7 8">MaliPS096_E11</strain>
    </source>
</reference>
<proteinExistence type="predicted"/>
<feature type="region of interest" description="Disordered" evidence="1">
    <location>
        <begin position="1020"/>
        <end position="1064"/>
    </location>
</feature>
<protein>
    <recommendedName>
        <fullName evidence="9">Erythrocyte membrane protein 1, PfEMP1</fullName>
    </recommendedName>
</protein>
<feature type="domain" description="Duffy-binding-like" evidence="6">
    <location>
        <begin position="1314"/>
        <end position="1465"/>
    </location>
</feature>
<feature type="compositionally biased region" description="Basic and acidic residues" evidence="1">
    <location>
        <begin position="1111"/>
        <end position="1123"/>
    </location>
</feature>
<feature type="compositionally biased region" description="Polar residues" evidence="1">
    <location>
        <begin position="1051"/>
        <end position="1061"/>
    </location>
</feature>
<evidence type="ECO:0000256" key="1">
    <source>
        <dbReference type="SAM" id="MobiDB-lite"/>
    </source>
</evidence>
<dbReference type="Gene3D" id="1.20.58.830">
    <property type="match status" value="3"/>
</dbReference>
<reference evidence="7 8" key="1">
    <citation type="submission" date="2013-02" db="EMBL/GenBank/DDBJ databases">
        <title>The Genome Annotation of Plasmodium falciparum MaliPS096_E11.</title>
        <authorList>
            <consortium name="The Broad Institute Genome Sequencing Platform"/>
            <consortium name="The Broad Institute Genome Sequencing Center for Infectious Disease"/>
            <person name="Neafsey D."/>
            <person name="Hoffman S."/>
            <person name="Volkman S."/>
            <person name="Rosenthal P."/>
            <person name="Walker B."/>
            <person name="Young S.K."/>
            <person name="Zeng Q."/>
            <person name="Gargeya S."/>
            <person name="Fitzgerald M."/>
            <person name="Haas B."/>
            <person name="Abouelleil A."/>
            <person name="Allen A.W."/>
            <person name="Alvarado L."/>
            <person name="Arachchi H.M."/>
            <person name="Berlin A.M."/>
            <person name="Chapman S.B."/>
            <person name="Gainer-Dewar J."/>
            <person name="Goldberg J."/>
            <person name="Griggs A."/>
            <person name="Gujja S."/>
            <person name="Hansen M."/>
            <person name="Howarth C."/>
            <person name="Imamovic A."/>
            <person name="Ireland A."/>
            <person name="Larimer J."/>
            <person name="McCowan C."/>
            <person name="Murphy C."/>
            <person name="Pearson M."/>
            <person name="Poon T.W."/>
            <person name="Priest M."/>
            <person name="Roberts A."/>
            <person name="Saif S."/>
            <person name="Shea T."/>
            <person name="Sisk P."/>
            <person name="Sykes S."/>
            <person name="Wortman J."/>
            <person name="Nusbaum C."/>
            <person name="Birren B."/>
        </authorList>
    </citation>
    <scope>NUCLEOTIDE SEQUENCE [LARGE SCALE GENOMIC DNA]</scope>
    <source>
        <strain evidence="7 8">MaliPS096_E11</strain>
    </source>
</reference>
<feature type="domain" description="Duffy-binding-like" evidence="2">
    <location>
        <begin position="1574"/>
        <end position="1615"/>
    </location>
</feature>
<dbReference type="Proteomes" id="UP000030699">
    <property type="component" value="Unassembled WGS sequence"/>
</dbReference>
<dbReference type="InterPro" id="IPR004258">
    <property type="entry name" value="DBL"/>
</dbReference>
<dbReference type="InterPro" id="IPR042202">
    <property type="entry name" value="Duffy-ag-bd_sf"/>
</dbReference>
<feature type="compositionally biased region" description="Low complexity" evidence="1">
    <location>
        <begin position="983"/>
        <end position="999"/>
    </location>
</feature>
<feature type="compositionally biased region" description="Basic and acidic residues" evidence="1">
    <location>
        <begin position="916"/>
        <end position="925"/>
    </location>
</feature>
<dbReference type="Pfam" id="PF03011">
    <property type="entry name" value="PFEMP"/>
    <property type="match status" value="2"/>
</dbReference>
<dbReference type="Pfam" id="PF15447">
    <property type="entry name" value="NTS"/>
    <property type="match status" value="1"/>
</dbReference>
<dbReference type="Pfam" id="PF05424">
    <property type="entry name" value="Duffy_binding"/>
    <property type="match status" value="2"/>
</dbReference>
<dbReference type="GO" id="GO:0046789">
    <property type="term" value="F:host cell surface receptor binding"/>
    <property type="evidence" value="ECO:0007669"/>
    <property type="project" value="InterPro"/>
</dbReference>
<dbReference type="InterPro" id="IPR008602">
    <property type="entry name" value="Duffy-antigen-binding"/>
</dbReference>
<evidence type="ECO:0000313" key="7">
    <source>
        <dbReference type="EMBL" id="ETW46016.1"/>
    </source>
</evidence>
<dbReference type="Pfam" id="PF18562">
    <property type="entry name" value="CIDR1_gamma"/>
    <property type="match status" value="1"/>
</dbReference>
<evidence type="ECO:0000259" key="3">
    <source>
        <dbReference type="Pfam" id="PF05424"/>
    </source>
</evidence>
<dbReference type="EMBL" id="KI925818">
    <property type="protein sequence ID" value="ETW46016.1"/>
    <property type="molecule type" value="Genomic_DNA"/>
</dbReference>
<dbReference type="InterPro" id="IPR054595">
    <property type="entry name" value="DBL_C"/>
</dbReference>
<dbReference type="FunFam" id="1.20.58.830:FF:000003">
    <property type="entry name" value="Erythrocyte membrane protein 1, PfEMP1"/>
    <property type="match status" value="1"/>
</dbReference>
<dbReference type="Pfam" id="PF22672">
    <property type="entry name" value="DBL_C"/>
    <property type="match status" value="2"/>
</dbReference>
<dbReference type="GO" id="GO:0016020">
    <property type="term" value="C:membrane"/>
    <property type="evidence" value="ECO:0007669"/>
    <property type="project" value="InterPro"/>
</dbReference>
<organism evidence="7 8">
    <name type="scientific">Plasmodium falciparum MaliPS096_E11</name>
    <dbReference type="NCBI Taxonomy" id="1036727"/>
    <lineage>
        <taxon>Eukaryota</taxon>
        <taxon>Sar</taxon>
        <taxon>Alveolata</taxon>
        <taxon>Apicomplexa</taxon>
        <taxon>Aconoidasida</taxon>
        <taxon>Haemosporida</taxon>
        <taxon>Plasmodiidae</taxon>
        <taxon>Plasmodium</taxon>
        <taxon>Plasmodium (Laverania)</taxon>
    </lineage>
</organism>
<dbReference type="SUPFAM" id="SSF140924">
    <property type="entry name" value="Duffy binding domain-like"/>
    <property type="match status" value="4"/>
</dbReference>
<feature type="region of interest" description="Disordered" evidence="1">
    <location>
        <begin position="952"/>
        <end position="1005"/>
    </location>
</feature>
<gene>
    <name evidence="7" type="ORF">PFMALIP_05919</name>
</gene>
<evidence type="ECO:0000259" key="4">
    <source>
        <dbReference type="Pfam" id="PF15447"/>
    </source>
</evidence>
<feature type="domain" description="Duffy-binding-like" evidence="2">
    <location>
        <begin position="657"/>
        <end position="844"/>
    </location>
</feature>
<dbReference type="InterPro" id="IPR029210">
    <property type="entry name" value="PfEMP1_NTS"/>
</dbReference>
<feature type="domain" description="Duffy-antigen binding" evidence="3">
    <location>
        <begin position="114"/>
        <end position="328"/>
    </location>
</feature>
<name>A0A024WHL6_PLAFA</name>
<feature type="region of interest" description="Disordered" evidence="1">
    <location>
        <begin position="1102"/>
        <end position="1133"/>
    </location>
</feature>
<feature type="region of interest" description="Disordered" evidence="1">
    <location>
        <begin position="1156"/>
        <end position="1177"/>
    </location>
</feature>
<evidence type="ECO:0000259" key="6">
    <source>
        <dbReference type="Pfam" id="PF22672"/>
    </source>
</evidence>
<sequence length="1615" mass="181402">MARGLGAKEDESAKDAFDRIGKIVHDQVKNGADGTANKYIEELKGNLQKAASTSSETASTNKTCDLVKQYYGRADKSKRYPCGNATGDAKKEERFSDTQGAECANSKMRSGGIGACAPYRRLHLCNKNMEKMDTIKNDSKAKDNLLLEVCLAAHYEGDSINTHYTKHKQIYGDSASEMCTMLARSFADIGDIVRGRDLYGGNNKRRKQLDDNLKTIFTQIYNELTTRGKNGQTNSALQARYGNDPKGNYYQLREDWWEANRKQIWQAMTCSEQLSNASYFHATCGDSERSGTLSQANNYCRCNNDQPGEDKANVDPPTYFDYVPQYLRWFEEWAEDFCRKKKHKLKDVKTNCLDEAKGKYCSLNGYDCTKTKLAVGKYRMGNQCTKCFFSCYPYVDWINNQKEQFDKQREKYEKEITGGSGSKKRNVRSNYDNGYEKKFYEKLKGEDVDLDKFLNLLSKEKTCKEVQDDKGGKIDFKTVKRSSASGGRGSGASGTNEKEKGTFYRSDYCQPCPYCGMKRKSDGSNEWERKRADDDCKRGKRYKPKGGAAQTDIRILKSGKGETEIKEKLEAFCEEKNGGVAGVSAGGKNSNNQDLYEEWKCYNDVEKDGQDGVDDDDEEDVKKVKDAGGLCILENKNKKEKKTEPEPDQFQKTFNDFFYYWVAHMLKDSIYWRTKKLERCLKNGTKTKCRKGCKGDCDCFQNWITQKQKEWGKIKVHFDTQDFGSNGPLGHNAPLGSLFSCPVFVLQCNLQEEFLKGDSEDGSTEDKQNSLDAEEIQQLRKMLKEIGVVGGGPGAMCGIDVAALAAFAVSCTKGGVAEQKTIMDKFLEKELQEAKECIKKCEEQEREGLARAAVTSPDDQPPLSKEEEEEDSEDEEEHQQQQEEEEEKETEEEVPPEVQEEEEEQPEDTTKVTGQGEEKEPKEEVDACGIVNTLFTTPGSLNAACEQKYSGNNSRLGWKCISGNKTATDSEAKDRHRRDTSGDGKTTTSSAKSGDTSGSICIPPRRRKLYVTPLSRWAEEATKSSVASGDQSTSESSVQTASQIDGKPAAQPNSHPASPSNSRDDAALREAFIQSAAVETFFLWHRYKKEWMAQKAAEKARENGEVVGVSHDQESPSEDDPKHPQNKLQQTGVIPPEFLRQMFYTLADYKDILFSGGTSDSGSNDTSDSKGTSNSNDNLKNIVLLASGSTEQEKENMQKIQAKIKKILNGDNNQESAPPSLSVEKTTPTEWWSQNGEHIWKGMICALTYNTDTPSGTPPQKVQAANGGEDLFKKLKTQYGVYESVKLEEEEASGDKTYLSKFVLRPPYFRYLEEWGETFCRQRTRMLEKIKEDCKVDKGDGERCSGDGESCETVRTQDYDILPDFNCPGCGISCSSYRKWIERKKIEFHKQSNAYNNQKQRYQREREDAGSNKDDKEFCTKLEKTWTTAGDFLQTLKNGPCKNENENGKDKLDFTKPDDTFKHAKNCKPCSQFSVNCKNGKCTSGSGTKSKCDGKKPITKDHIKDLTEEVVMRVSDNSITGFAGDLEACGSAGIFTGIIEKKWKCGKVCGVDICEQTNVNGGTDGKEYIQIRALLKRWVQYFLEDYNKINDKISHCTNTVEGSKCINGCQNKCTC</sequence>
<feature type="compositionally biased region" description="Basic and acidic residues" evidence="1">
    <location>
        <begin position="968"/>
        <end position="982"/>
    </location>
</feature>
<evidence type="ECO:0000313" key="8">
    <source>
        <dbReference type="Proteomes" id="UP000030699"/>
    </source>
</evidence>
<dbReference type="Gene3D" id="1.20.1310.20">
    <property type="entry name" value="Duffy-antigen binding domain"/>
    <property type="match status" value="2"/>
</dbReference>
<feature type="region of interest" description="Disordered" evidence="1">
    <location>
        <begin position="847"/>
        <end position="927"/>
    </location>
</feature>
<dbReference type="Gene3D" id="1.20.58.1930">
    <property type="match status" value="1"/>
</dbReference>
<dbReference type="FunFam" id="1.20.1310.20:FF:000001">
    <property type="entry name" value="Erythrocyte membrane protein 1, PfEMP1"/>
    <property type="match status" value="1"/>
</dbReference>
<feature type="domain" description="Cysteine-rich interdomain region 1 gamma" evidence="5">
    <location>
        <begin position="1507"/>
        <end position="1558"/>
    </location>
</feature>
<evidence type="ECO:0000259" key="2">
    <source>
        <dbReference type="Pfam" id="PF03011"/>
    </source>
</evidence>
<feature type="domain" description="Plasmodium falciparum erythrocyte membrane protein-1 N-terminal segment" evidence="4">
    <location>
        <begin position="12"/>
        <end position="50"/>
    </location>
</feature>
<dbReference type="FunFam" id="1.20.58.830:FF:000001">
    <property type="entry name" value="Erythrocyte membrane protein 1, PfEMP1"/>
    <property type="match status" value="1"/>
</dbReference>
<feature type="non-terminal residue" evidence="7">
    <location>
        <position position="1615"/>
    </location>
</feature>
<evidence type="ECO:0000259" key="5">
    <source>
        <dbReference type="Pfam" id="PF18562"/>
    </source>
</evidence>
<feature type="compositionally biased region" description="Basic and acidic residues" evidence="1">
    <location>
        <begin position="519"/>
        <end position="537"/>
    </location>
</feature>
<dbReference type="InterPro" id="IPR041480">
    <property type="entry name" value="CIDR1_gamma"/>
</dbReference>
<evidence type="ECO:0008006" key="9">
    <source>
        <dbReference type="Google" id="ProtNLM"/>
    </source>
</evidence>
<feature type="compositionally biased region" description="Acidic residues" evidence="1">
    <location>
        <begin position="866"/>
        <end position="907"/>
    </location>
</feature>
<feature type="compositionally biased region" description="Polar residues" evidence="1">
    <location>
        <begin position="1023"/>
        <end position="1043"/>
    </location>
</feature>